<evidence type="ECO:0000313" key="4">
    <source>
        <dbReference type="Proteomes" id="UP000176897"/>
    </source>
</evidence>
<accession>A0A1F7UT09</accession>
<dbReference type="STRING" id="1802401.A3B21_03470"/>
<protein>
    <recommendedName>
        <fullName evidence="5">Transglycosylase SLT domain-containing protein</fullName>
    </recommendedName>
</protein>
<evidence type="ECO:0000256" key="1">
    <source>
        <dbReference type="SAM" id="Coils"/>
    </source>
</evidence>
<dbReference type="SUPFAM" id="SSF53955">
    <property type="entry name" value="Lysozyme-like"/>
    <property type="match status" value="1"/>
</dbReference>
<feature type="chain" id="PRO_5009533125" description="Transglycosylase SLT domain-containing protein" evidence="2">
    <location>
        <begin position="27"/>
        <end position="427"/>
    </location>
</feature>
<dbReference type="Gene3D" id="1.10.530.10">
    <property type="match status" value="1"/>
</dbReference>
<evidence type="ECO:0000313" key="3">
    <source>
        <dbReference type="EMBL" id="OGL81443.1"/>
    </source>
</evidence>
<keyword evidence="2" id="KW-0732">Signal</keyword>
<dbReference type="EMBL" id="MGEJ01000006">
    <property type="protein sequence ID" value="OGL81443.1"/>
    <property type="molecule type" value="Genomic_DNA"/>
</dbReference>
<feature type="coiled-coil region" evidence="1">
    <location>
        <begin position="152"/>
        <end position="242"/>
    </location>
</feature>
<feature type="coiled-coil region" evidence="1">
    <location>
        <begin position="57"/>
        <end position="91"/>
    </location>
</feature>
<name>A0A1F7UT09_9BACT</name>
<proteinExistence type="predicted"/>
<dbReference type="Proteomes" id="UP000176897">
    <property type="component" value="Unassembled WGS sequence"/>
</dbReference>
<dbReference type="InterPro" id="IPR023346">
    <property type="entry name" value="Lysozyme-like_dom_sf"/>
</dbReference>
<sequence length="427" mass="47900">MQNVKFLIATFLIFNFTFYIAPTAHAETPEQVQQLIETRQKQIADLEVQISEYWKSVDEKKAKGESVQNDIEILKEKIAQSELEIKSLNLAVEEAGYKLIQAESKIGTVAGKMDKMRGRIAFSLRLIREREETPTLLRFAESERLSDVFSVLSELAQFNDSLKNTLDELKNTKAELEKTREDIAEEKQTQERLKRFEQSQKEIIARRKEQQAKLLKQIEKEKNKLISTIETKKRDLQKIKEQITYLAQVGVSAEEAVRYGELAAIRTGIRTAFLIAVLEVESRLGINVGKGNWKDDMHPRDHDAFLAITSKLGLDPDTTKVSKAPSYGWGGAMGAAQFLPNTWLAYEAQVAQLTGHNPPSPWNLEDAFTAAALKLARGGASSKTRAGEIRASKAYISGSGNCTKSICNSYSNLIQNKADDIEAELSK</sequence>
<dbReference type="Gene3D" id="6.10.250.3150">
    <property type="match status" value="1"/>
</dbReference>
<comment type="caution">
    <text evidence="3">The sequence shown here is derived from an EMBL/GenBank/DDBJ whole genome shotgun (WGS) entry which is preliminary data.</text>
</comment>
<evidence type="ECO:0000256" key="2">
    <source>
        <dbReference type="SAM" id="SignalP"/>
    </source>
</evidence>
<keyword evidence="1" id="KW-0175">Coiled coil</keyword>
<evidence type="ECO:0008006" key="5">
    <source>
        <dbReference type="Google" id="ProtNLM"/>
    </source>
</evidence>
<gene>
    <name evidence="3" type="ORF">A3B21_03470</name>
</gene>
<organism evidence="3 4">
    <name type="scientific">Candidatus Uhrbacteria bacterium RIFCSPLOWO2_01_FULL_47_24</name>
    <dbReference type="NCBI Taxonomy" id="1802401"/>
    <lineage>
        <taxon>Bacteria</taxon>
        <taxon>Candidatus Uhriibacteriota</taxon>
    </lineage>
</organism>
<feature type="signal peptide" evidence="2">
    <location>
        <begin position="1"/>
        <end position="26"/>
    </location>
</feature>
<reference evidence="3 4" key="1">
    <citation type="journal article" date="2016" name="Nat. Commun.">
        <title>Thousands of microbial genomes shed light on interconnected biogeochemical processes in an aquifer system.</title>
        <authorList>
            <person name="Anantharaman K."/>
            <person name="Brown C.T."/>
            <person name="Hug L.A."/>
            <person name="Sharon I."/>
            <person name="Castelle C.J."/>
            <person name="Probst A.J."/>
            <person name="Thomas B.C."/>
            <person name="Singh A."/>
            <person name="Wilkins M.J."/>
            <person name="Karaoz U."/>
            <person name="Brodie E.L."/>
            <person name="Williams K.H."/>
            <person name="Hubbard S.S."/>
            <person name="Banfield J.F."/>
        </authorList>
    </citation>
    <scope>NUCLEOTIDE SEQUENCE [LARGE SCALE GENOMIC DNA]</scope>
</reference>
<dbReference type="AlphaFoldDB" id="A0A1F7UT09"/>